<evidence type="ECO:0000256" key="4">
    <source>
        <dbReference type="ARBA" id="ARBA00022525"/>
    </source>
</evidence>
<evidence type="ECO:0000256" key="13">
    <source>
        <dbReference type="SAM" id="SignalP"/>
    </source>
</evidence>
<evidence type="ECO:0000256" key="6">
    <source>
        <dbReference type="ARBA" id="ARBA00022723"/>
    </source>
</evidence>
<evidence type="ECO:0000259" key="14">
    <source>
        <dbReference type="PROSITE" id="PS50022"/>
    </source>
</evidence>
<feature type="region of interest" description="Disordered" evidence="12">
    <location>
        <begin position="845"/>
        <end position="864"/>
    </location>
</feature>
<accession>A0A919MKH4</accession>
<dbReference type="PANTHER" id="PTHR33478:SF1">
    <property type="entry name" value="EXTRACELLULAR METALLOPROTEINASE MEP"/>
    <property type="match status" value="1"/>
</dbReference>
<dbReference type="EMBL" id="BOMM01000071">
    <property type="protein sequence ID" value="GIE15765.1"/>
    <property type="molecule type" value="Genomic_DNA"/>
</dbReference>
<dbReference type="RefSeq" id="WP_239118500.1">
    <property type="nucleotide sequence ID" value="NZ_BAAABP010000034.1"/>
</dbReference>
<evidence type="ECO:0000256" key="2">
    <source>
        <dbReference type="ARBA" id="ARBA00004613"/>
    </source>
</evidence>
<keyword evidence="16" id="KW-1185">Reference proteome</keyword>
<dbReference type="Proteomes" id="UP000598174">
    <property type="component" value="Unassembled WGS sequence"/>
</dbReference>
<keyword evidence="4" id="KW-0964">Secreted</keyword>
<organism evidence="15 16">
    <name type="scientific">Paractinoplanes ferrugineus</name>
    <dbReference type="NCBI Taxonomy" id="113564"/>
    <lineage>
        <taxon>Bacteria</taxon>
        <taxon>Bacillati</taxon>
        <taxon>Actinomycetota</taxon>
        <taxon>Actinomycetes</taxon>
        <taxon>Micromonosporales</taxon>
        <taxon>Micromonosporaceae</taxon>
        <taxon>Paractinoplanes</taxon>
    </lineage>
</organism>
<feature type="region of interest" description="Disordered" evidence="12">
    <location>
        <begin position="413"/>
        <end position="443"/>
    </location>
</feature>
<evidence type="ECO:0000313" key="16">
    <source>
        <dbReference type="Proteomes" id="UP000598174"/>
    </source>
</evidence>
<feature type="chain" id="PRO_5037437082" description="F5/8 type C domain-containing protein" evidence="13">
    <location>
        <begin position="30"/>
        <end position="938"/>
    </location>
</feature>
<dbReference type="SUPFAM" id="SSF49464">
    <property type="entry name" value="Carboxypeptidase regulatory domain-like"/>
    <property type="match status" value="1"/>
</dbReference>
<proteinExistence type="inferred from homology"/>
<dbReference type="SUPFAM" id="SSF49785">
    <property type="entry name" value="Galactose-binding domain-like"/>
    <property type="match status" value="1"/>
</dbReference>
<dbReference type="Pfam" id="PF02128">
    <property type="entry name" value="Peptidase_M36"/>
    <property type="match status" value="1"/>
</dbReference>
<dbReference type="InterPro" id="IPR000421">
    <property type="entry name" value="FA58C"/>
</dbReference>
<dbReference type="SUPFAM" id="SSF55486">
    <property type="entry name" value="Metalloproteases ('zincins'), catalytic domain"/>
    <property type="match status" value="1"/>
</dbReference>
<keyword evidence="9" id="KW-0862">Zinc</keyword>
<dbReference type="InterPro" id="IPR011096">
    <property type="entry name" value="FTP_domain"/>
</dbReference>
<feature type="compositionally biased region" description="Polar residues" evidence="12">
    <location>
        <begin position="684"/>
        <end position="697"/>
    </location>
</feature>
<dbReference type="GO" id="GO:0005615">
    <property type="term" value="C:extracellular space"/>
    <property type="evidence" value="ECO:0007669"/>
    <property type="project" value="InterPro"/>
</dbReference>
<dbReference type="InterPro" id="IPR050371">
    <property type="entry name" value="Fungal_virulence_M36"/>
</dbReference>
<dbReference type="Gene3D" id="2.60.40.1120">
    <property type="entry name" value="Carboxypeptidase-like, regulatory domain"/>
    <property type="match status" value="1"/>
</dbReference>
<evidence type="ECO:0000256" key="3">
    <source>
        <dbReference type="ARBA" id="ARBA00006006"/>
    </source>
</evidence>
<dbReference type="AlphaFoldDB" id="A0A919MKH4"/>
<protein>
    <recommendedName>
        <fullName evidence="14">F5/8 type C domain-containing protein</fullName>
    </recommendedName>
</protein>
<sequence length="938" mass="98539">MKTHIRRTLAVAGSVVLAVGITPAVPALAAPHRAAPQRAAAPSAPADYDARRDPAVTGALAAKAARLVAEPSPALSDLRTELGDQGIVDLDPLTSTPRQVAKLDGFLTGPSRKPAVRVAQDYLKAHADLFGVDPATLEPRRDYVDVEGTHHLSFLQRVGDVPVFGNGIRADVARNGALIQMTGSPVRQMPAALAGARLTGSQALDTARRDARETRTTPSDKAHLVAFPTTAGLRLGYQTLTMQTGYLHVVDAQTGRILYRQSLTDHEAGPDALVWDNYPGAPAGGKQRPVSLRKWLSPTATTLTGNSSHVFSDVDDDNVAGAGEEVGPSSPGHFRYPMKDFTAQAGGLCSAQYRCTWDPFVAYSWQDNRAMAATQLLYFTSVFHDHLQAAPIGFTRAAGNFETRDGDQVEVNDLDGADTDNGFPDGNHVDNANMATPPDGTPPTMQMYLQPAANDPTDPWVASDTGNEASSVYHEYTHGLSNRLVVDAAGVSTLNGPQSGAMGEAWSDWYAYDYLQSKGLEKDTAKPGELVVFEYSTGGANTIRTEPLDCPVGAPATVCAGTATAGPGGYTYGDLGKISRRGAEVHADGEIWAQTLWDLRTALGSRLSESLVTRAMELSPADPSYLDMRNSILMADLVVASGRHQKAIWKVFANRGMGFFAASVDGSDTAPAEDFSLPPAPRSPKSSVSGTVTNDGTGQPAAGVAVTFGGHSSGFAGSYAAVTDANGHYQIKNVYVGTYPKVAASGNGFERQVKTVTVGKAPATVDWTVRRDWAASRGGAQLTDFNGDDYSDYGCGPAQTIDMSQGTGWSSDAVLTGGTAIDPRFVTIQLPTAVDVTSIAVNPTGNCGDDPSSSAGDYRVETSTDGTTWTTAATGHFGPADRDRMNAVPLTAGTAAVRFVRYTMLGTQVADEGGTCPSQLSGCGFVDTVEVGVYGGTA</sequence>
<comment type="caution">
    <text evidence="15">The sequence shown here is derived from an EMBL/GenBank/DDBJ whole genome shotgun (WGS) entry which is preliminary data.</text>
</comment>
<dbReference type="GO" id="GO:0008270">
    <property type="term" value="F:zinc ion binding"/>
    <property type="evidence" value="ECO:0007669"/>
    <property type="project" value="InterPro"/>
</dbReference>
<keyword evidence="10" id="KW-0482">Metalloprotease</keyword>
<feature type="region of interest" description="Disordered" evidence="12">
    <location>
        <begin position="671"/>
        <end position="697"/>
    </location>
</feature>
<dbReference type="GO" id="GO:0004222">
    <property type="term" value="F:metalloendopeptidase activity"/>
    <property type="evidence" value="ECO:0007669"/>
    <property type="project" value="InterPro"/>
</dbReference>
<comment type="similarity">
    <text evidence="3">Belongs to the peptidase M36 family.</text>
</comment>
<feature type="compositionally biased region" description="Polar residues" evidence="12">
    <location>
        <begin position="845"/>
        <end position="855"/>
    </location>
</feature>
<evidence type="ECO:0000256" key="1">
    <source>
        <dbReference type="ARBA" id="ARBA00001947"/>
    </source>
</evidence>
<name>A0A919MKH4_9ACTN</name>
<dbReference type="GO" id="GO:0006508">
    <property type="term" value="P:proteolysis"/>
    <property type="evidence" value="ECO:0007669"/>
    <property type="project" value="UniProtKB-KW"/>
</dbReference>
<keyword evidence="11" id="KW-0865">Zymogen</keyword>
<dbReference type="Pfam" id="PF07504">
    <property type="entry name" value="FTP"/>
    <property type="match status" value="1"/>
</dbReference>
<evidence type="ECO:0000256" key="7">
    <source>
        <dbReference type="ARBA" id="ARBA00022729"/>
    </source>
</evidence>
<keyword evidence="5" id="KW-0645">Protease</keyword>
<dbReference type="PANTHER" id="PTHR33478">
    <property type="entry name" value="EXTRACELLULAR METALLOPROTEINASE MEP"/>
    <property type="match status" value="1"/>
</dbReference>
<reference evidence="15" key="1">
    <citation type="submission" date="2021-01" db="EMBL/GenBank/DDBJ databases">
        <title>Whole genome shotgun sequence of Actinoplanes ferrugineus NBRC 15555.</title>
        <authorList>
            <person name="Komaki H."/>
            <person name="Tamura T."/>
        </authorList>
    </citation>
    <scope>NUCLEOTIDE SEQUENCE</scope>
    <source>
        <strain evidence="15">NBRC 15555</strain>
    </source>
</reference>
<keyword evidence="7 13" id="KW-0732">Signal</keyword>
<dbReference type="Gene3D" id="2.60.120.260">
    <property type="entry name" value="Galactose-binding domain-like"/>
    <property type="match status" value="1"/>
</dbReference>
<dbReference type="InterPro" id="IPR008979">
    <property type="entry name" value="Galactose-bd-like_sf"/>
</dbReference>
<feature type="signal peptide" evidence="13">
    <location>
        <begin position="1"/>
        <end position="29"/>
    </location>
</feature>
<evidence type="ECO:0000256" key="5">
    <source>
        <dbReference type="ARBA" id="ARBA00022670"/>
    </source>
</evidence>
<evidence type="ECO:0000256" key="10">
    <source>
        <dbReference type="ARBA" id="ARBA00023049"/>
    </source>
</evidence>
<gene>
    <name evidence="15" type="ORF">Afe05nite_76050</name>
</gene>
<evidence type="ECO:0000256" key="8">
    <source>
        <dbReference type="ARBA" id="ARBA00022801"/>
    </source>
</evidence>
<keyword evidence="6" id="KW-0479">Metal-binding</keyword>
<dbReference type="Pfam" id="PF13620">
    <property type="entry name" value="CarboxypepD_reg"/>
    <property type="match status" value="1"/>
</dbReference>
<dbReference type="InterPro" id="IPR001842">
    <property type="entry name" value="Peptidase_M36"/>
</dbReference>
<comment type="cofactor">
    <cofactor evidence="1">
        <name>Zn(2+)</name>
        <dbReference type="ChEBI" id="CHEBI:29105"/>
    </cofactor>
</comment>
<dbReference type="Gene3D" id="3.10.170.10">
    <property type="match status" value="1"/>
</dbReference>
<evidence type="ECO:0000256" key="9">
    <source>
        <dbReference type="ARBA" id="ARBA00022833"/>
    </source>
</evidence>
<evidence type="ECO:0000313" key="15">
    <source>
        <dbReference type="EMBL" id="GIE15765.1"/>
    </source>
</evidence>
<comment type="subcellular location">
    <subcellularLocation>
        <location evidence="2">Secreted</location>
    </subcellularLocation>
</comment>
<dbReference type="Pfam" id="PF00754">
    <property type="entry name" value="F5_F8_type_C"/>
    <property type="match status" value="1"/>
</dbReference>
<keyword evidence="8" id="KW-0378">Hydrolase</keyword>
<dbReference type="InterPro" id="IPR008969">
    <property type="entry name" value="CarboxyPept-like_regulatory"/>
</dbReference>
<feature type="domain" description="F5/8 type C" evidence="14">
    <location>
        <begin position="753"/>
        <end position="923"/>
    </location>
</feature>
<dbReference type="InterPro" id="IPR027268">
    <property type="entry name" value="Peptidase_M4/M1_CTD_sf"/>
</dbReference>
<dbReference type="Gene3D" id="1.10.390.10">
    <property type="entry name" value="Neutral Protease Domain 2"/>
    <property type="match status" value="1"/>
</dbReference>
<evidence type="ECO:0000256" key="12">
    <source>
        <dbReference type="SAM" id="MobiDB-lite"/>
    </source>
</evidence>
<dbReference type="PROSITE" id="PS50022">
    <property type="entry name" value="FA58C_3"/>
    <property type="match status" value="1"/>
</dbReference>
<evidence type="ECO:0000256" key="11">
    <source>
        <dbReference type="ARBA" id="ARBA00023145"/>
    </source>
</evidence>